<evidence type="ECO:0000313" key="2">
    <source>
        <dbReference type="EMBL" id="CAG8616238.1"/>
    </source>
</evidence>
<keyword evidence="3" id="KW-1185">Reference proteome</keyword>
<feature type="region of interest" description="Disordered" evidence="1">
    <location>
        <begin position="16"/>
        <end position="38"/>
    </location>
</feature>
<evidence type="ECO:0000313" key="3">
    <source>
        <dbReference type="Proteomes" id="UP000789405"/>
    </source>
</evidence>
<organism evidence="2 3">
    <name type="scientific">Dentiscutata erythropus</name>
    <dbReference type="NCBI Taxonomy" id="1348616"/>
    <lineage>
        <taxon>Eukaryota</taxon>
        <taxon>Fungi</taxon>
        <taxon>Fungi incertae sedis</taxon>
        <taxon>Mucoromycota</taxon>
        <taxon>Glomeromycotina</taxon>
        <taxon>Glomeromycetes</taxon>
        <taxon>Diversisporales</taxon>
        <taxon>Gigasporaceae</taxon>
        <taxon>Dentiscutata</taxon>
    </lineage>
</organism>
<comment type="caution">
    <text evidence="2">The sequence shown here is derived from an EMBL/GenBank/DDBJ whole genome shotgun (WGS) entry which is preliminary data.</text>
</comment>
<gene>
    <name evidence="2" type="ORF">DERYTH_LOCUS8401</name>
</gene>
<feature type="compositionally biased region" description="Polar residues" evidence="1">
    <location>
        <begin position="25"/>
        <end position="38"/>
    </location>
</feature>
<dbReference type="AlphaFoldDB" id="A0A9N9CW74"/>
<dbReference type="Proteomes" id="UP000789405">
    <property type="component" value="Unassembled WGS sequence"/>
</dbReference>
<reference evidence="2" key="1">
    <citation type="submission" date="2021-06" db="EMBL/GenBank/DDBJ databases">
        <authorList>
            <person name="Kallberg Y."/>
            <person name="Tangrot J."/>
            <person name="Rosling A."/>
        </authorList>
    </citation>
    <scope>NUCLEOTIDE SEQUENCE</scope>
    <source>
        <strain evidence="2">MA453B</strain>
    </source>
</reference>
<protein>
    <submittedName>
        <fullName evidence="2">28612_t:CDS:1</fullName>
    </submittedName>
</protein>
<evidence type="ECO:0000256" key="1">
    <source>
        <dbReference type="SAM" id="MobiDB-lite"/>
    </source>
</evidence>
<name>A0A9N9CW74_9GLOM</name>
<accession>A0A9N9CW74</accession>
<dbReference type="EMBL" id="CAJVPY010004332">
    <property type="protein sequence ID" value="CAG8616238.1"/>
    <property type="molecule type" value="Genomic_DNA"/>
</dbReference>
<sequence>MPFLDIVFEKNVYDSEEINNKDENQGNNKTNKPNQTNSYQLPCLNTLSANLSTLQSHPNNNFQRVTSEQQLPYSLAQCFKQRTEIHTLFSNSISIVESNSISWQNQSLIRKSEVVAVLI</sequence>
<proteinExistence type="predicted"/>